<proteinExistence type="predicted"/>
<dbReference type="Proteomes" id="UP001187192">
    <property type="component" value="Unassembled WGS sequence"/>
</dbReference>
<evidence type="ECO:0000313" key="2">
    <source>
        <dbReference type="Proteomes" id="UP001187192"/>
    </source>
</evidence>
<reference evidence="1" key="1">
    <citation type="submission" date="2023-07" db="EMBL/GenBank/DDBJ databases">
        <title>draft genome sequence of fig (Ficus carica).</title>
        <authorList>
            <person name="Takahashi T."/>
            <person name="Nishimura K."/>
        </authorList>
    </citation>
    <scope>NUCLEOTIDE SEQUENCE</scope>
</reference>
<accession>A0AA88D2Y6</accession>
<protein>
    <submittedName>
        <fullName evidence="1">Uncharacterized protein</fullName>
    </submittedName>
</protein>
<sequence length="128" mass="14076">MLLANNGLLGSSWQLSIGLHKLMMLGLKREDANPLFIGRGLGGKTEVRNLKGFSNLPPTKRRHVAWSCHMSGTFESDASSQIQPDLFRSTPTSISRRCAIRSDGLNHMATDTPGLSRSRVFGRPLLMV</sequence>
<dbReference type="EMBL" id="BTGU01000011">
    <property type="protein sequence ID" value="GMN40631.1"/>
    <property type="molecule type" value="Genomic_DNA"/>
</dbReference>
<keyword evidence="2" id="KW-1185">Reference proteome</keyword>
<comment type="caution">
    <text evidence="1">The sequence shown here is derived from an EMBL/GenBank/DDBJ whole genome shotgun (WGS) entry which is preliminary data.</text>
</comment>
<evidence type="ECO:0000313" key="1">
    <source>
        <dbReference type="EMBL" id="GMN40631.1"/>
    </source>
</evidence>
<name>A0AA88D2Y6_FICCA</name>
<dbReference type="AlphaFoldDB" id="A0AA88D2Y6"/>
<organism evidence="1 2">
    <name type="scientific">Ficus carica</name>
    <name type="common">Common fig</name>
    <dbReference type="NCBI Taxonomy" id="3494"/>
    <lineage>
        <taxon>Eukaryota</taxon>
        <taxon>Viridiplantae</taxon>
        <taxon>Streptophyta</taxon>
        <taxon>Embryophyta</taxon>
        <taxon>Tracheophyta</taxon>
        <taxon>Spermatophyta</taxon>
        <taxon>Magnoliopsida</taxon>
        <taxon>eudicotyledons</taxon>
        <taxon>Gunneridae</taxon>
        <taxon>Pentapetalae</taxon>
        <taxon>rosids</taxon>
        <taxon>fabids</taxon>
        <taxon>Rosales</taxon>
        <taxon>Moraceae</taxon>
        <taxon>Ficeae</taxon>
        <taxon>Ficus</taxon>
    </lineage>
</organism>
<gene>
    <name evidence="1" type="ORF">TIFTF001_009864</name>
</gene>